<keyword evidence="3" id="KW-1185">Reference proteome</keyword>
<organism evidence="2 3">
    <name type="scientific">Sanguibacter suaedae</name>
    <dbReference type="NCBI Taxonomy" id="2795737"/>
    <lineage>
        <taxon>Bacteria</taxon>
        <taxon>Bacillati</taxon>
        <taxon>Actinomycetota</taxon>
        <taxon>Actinomycetes</taxon>
        <taxon>Micrococcales</taxon>
        <taxon>Sanguibacteraceae</taxon>
        <taxon>Sanguibacter</taxon>
    </lineage>
</organism>
<protein>
    <submittedName>
        <fullName evidence="2">Uncharacterized protein</fullName>
    </submittedName>
</protein>
<reference evidence="2" key="1">
    <citation type="submission" date="2020-12" db="EMBL/GenBank/DDBJ databases">
        <title>Sanguibacter suaedae sp. nov., isolated from Suaeda aralocaspica.</title>
        <authorList>
            <person name="Ma Q."/>
        </authorList>
    </citation>
    <scope>NUCLEOTIDE SEQUENCE</scope>
    <source>
        <strain evidence="2">YZGR15</strain>
    </source>
</reference>
<sequence length="261" mass="28914">MGSIPLNPLLDGGCGRSMDASFSLAVAGGVGAFAGAVLGQVIQWLRDVHLSRKADRNRLQDMRREPYVRALQSLTPLRQALDGLETPLVLRAVDPESSILDELAYEKWNNASSFVKDDLPAVEQDLVLASDAVIAAFRDLSMNSAMWGGLDEGGGQVILDGDAFTLALHSKDVSALEAAMSNTRESTDVEVREMKLSYVRGYRSQLVEMMHLMRKEAGLSSEKESAYLKEDSTRLRGYRRVSEALAWRLRVRRVRRRAQSD</sequence>
<comment type="caution">
    <text evidence="2">The sequence shown here is derived from an EMBL/GenBank/DDBJ whole genome shotgun (WGS) entry which is preliminary data.</text>
</comment>
<dbReference type="Proteomes" id="UP000602087">
    <property type="component" value="Unassembled WGS sequence"/>
</dbReference>
<evidence type="ECO:0000256" key="1">
    <source>
        <dbReference type="SAM" id="Phobius"/>
    </source>
</evidence>
<keyword evidence="1" id="KW-1133">Transmembrane helix</keyword>
<dbReference type="RefSeq" id="WP_198734197.1">
    <property type="nucleotide sequence ID" value="NZ_JAEINH010000009.1"/>
</dbReference>
<dbReference type="EMBL" id="JAEINH010000009">
    <property type="protein sequence ID" value="MBI9115630.1"/>
    <property type="molecule type" value="Genomic_DNA"/>
</dbReference>
<keyword evidence="1" id="KW-0812">Transmembrane</keyword>
<dbReference type="AlphaFoldDB" id="A0A934MAI0"/>
<evidence type="ECO:0000313" key="3">
    <source>
        <dbReference type="Proteomes" id="UP000602087"/>
    </source>
</evidence>
<feature type="transmembrane region" description="Helical" evidence="1">
    <location>
        <begin position="20"/>
        <end position="42"/>
    </location>
</feature>
<gene>
    <name evidence="2" type="ORF">JAV76_11455</name>
</gene>
<evidence type="ECO:0000313" key="2">
    <source>
        <dbReference type="EMBL" id="MBI9115630.1"/>
    </source>
</evidence>
<accession>A0A934MAI0</accession>
<keyword evidence="1" id="KW-0472">Membrane</keyword>
<name>A0A934MAI0_9MICO</name>
<proteinExistence type="predicted"/>